<comment type="caution">
    <text evidence="1">The sequence shown here is derived from an EMBL/GenBank/DDBJ whole genome shotgun (WGS) entry which is preliminary data.</text>
</comment>
<protein>
    <recommendedName>
        <fullName evidence="2">DUF2851 domain-containing protein</fullName>
    </recommendedName>
</protein>
<gene>
    <name evidence="1" type="ORF">S12H4_08875</name>
</gene>
<reference evidence="1" key="1">
    <citation type="journal article" date="2014" name="Front. Microbiol.">
        <title>High frequency of phylogenetically diverse reductive dehalogenase-homologous genes in deep subseafloor sedimentary metagenomes.</title>
        <authorList>
            <person name="Kawai M."/>
            <person name="Futagami T."/>
            <person name="Toyoda A."/>
            <person name="Takaki Y."/>
            <person name="Nishi S."/>
            <person name="Hori S."/>
            <person name="Arai W."/>
            <person name="Tsubouchi T."/>
            <person name="Morono Y."/>
            <person name="Uchiyama I."/>
            <person name="Ito T."/>
            <person name="Fujiyama A."/>
            <person name="Inagaki F."/>
            <person name="Takami H."/>
        </authorList>
    </citation>
    <scope>NUCLEOTIDE SEQUENCE</scope>
    <source>
        <strain evidence="1">Expedition CK06-06</strain>
    </source>
</reference>
<proteinExistence type="predicted"/>
<organism evidence="1">
    <name type="scientific">marine sediment metagenome</name>
    <dbReference type="NCBI Taxonomy" id="412755"/>
    <lineage>
        <taxon>unclassified sequences</taxon>
        <taxon>metagenomes</taxon>
        <taxon>ecological metagenomes</taxon>
    </lineage>
</organism>
<dbReference type="InterPro" id="IPR021272">
    <property type="entry name" value="DUF2851"/>
</dbReference>
<accession>X1QGS9</accession>
<dbReference type="EMBL" id="BARW01003496">
    <property type="protein sequence ID" value="GAI67702.1"/>
    <property type="molecule type" value="Genomic_DNA"/>
</dbReference>
<name>X1QGS9_9ZZZZ</name>
<evidence type="ECO:0008006" key="2">
    <source>
        <dbReference type="Google" id="ProtNLM"/>
    </source>
</evidence>
<dbReference type="Pfam" id="PF11013">
    <property type="entry name" value="DUF2851"/>
    <property type="match status" value="1"/>
</dbReference>
<dbReference type="AlphaFoldDB" id="X1QGS9"/>
<evidence type="ECO:0000313" key="1">
    <source>
        <dbReference type="EMBL" id="GAI67702.1"/>
    </source>
</evidence>
<sequence>MINNPPESLIVKIWQHLLLNGTELTSERGKPLKIIYPGRINDDRGADFRDAVIATNRGLIKGDIEVHVKSSDWQAHRHHQDPVYNRVILHVVMWHNTKAATKLQNGKESHILALHKYIKSPISQWLDRIEPLATLNMPCLKASDRLTTGIMAEFLDSAGEERFLAKAVKFQADLAQMEASQSLYQGIMGALGYSKNKLPFLELARRLPLQILESITQGKISDEEYLARQQALLLGTAGLLPSQRQSRHQKNELDDKWIDKLERLWTSSPHTKAMPPNAWHLFKVRPNNSPVRRLAAMSYLILRYRGGGIFEELVNLVKEVP</sequence>
<feature type="non-terminal residue" evidence="1">
    <location>
        <position position="321"/>
    </location>
</feature>